<reference evidence="9" key="1">
    <citation type="submission" date="2024-04" db="EMBL/GenBank/DDBJ databases">
        <title>Salinicola lusitanus LLJ914,a marine bacterium isolated from the Okinawa Trough.</title>
        <authorList>
            <person name="Li J."/>
        </authorList>
    </citation>
    <scope>NUCLEOTIDE SEQUENCE [LARGE SCALE GENOMIC DNA]</scope>
</reference>
<evidence type="ECO:0000256" key="2">
    <source>
        <dbReference type="ARBA" id="ARBA00040158"/>
    </source>
</evidence>
<evidence type="ECO:0000313" key="8">
    <source>
        <dbReference type="EMBL" id="KAK7915941.1"/>
    </source>
</evidence>
<evidence type="ECO:0000313" key="9">
    <source>
        <dbReference type="Proteomes" id="UP001460270"/>
    </source>
</evidence>
<feature type="chain" id="PRO_5043732321" description="DnaJ homolog subfamily B member 9" evidence="6">
    <location>
        <begin position="21"/>
        <end position="176"/>
    </location>
</feature>
<dbReference type="InterPro" id="IPR036869">
    <property type="entry name" value="J_dom_sf"/>
</dbReference>
<comment type="caution">
    <text evidence="8">The sequence shown here is derived from an EMBL/GenBank/DDBJ whole genome shotgun (WGS) entry which is preliminary data.</text>
</comment>
<dbReference type="InterPro" id="IPR001623">
    <property type="entry name" value="DnaJ_domain"/>
</dbReference>
<dbReference type="SMART" id="SM00271">
    <property type="entry name" value="DnaJ"/>
    <property type="match status" value="1"/>
</dbReference>
<dbReference type="PANTHER" id="PTHR44360">
    <property type="entry name" value="DNAJ HOMOLOG SUBFAMILY B MEMBER 9"/>
    <property type="match status" value="1"/>
</dbReference>
<name>A0AAW0P6J9_9GOBI</name>
<dbReference type="GO" id="GO:0051787">
    <property type="term" value="F:misfolded protein binding"/>
    <property type="evidence" value="ECO:0007669"/>
    <property type="project" value="TreeGrafter"/>
</dbReference>
<dbReference type="PROSITE" id="PS50076">
    <property type="entry name" value="DNAJ_2"/>
    <property type="match status" value="1"/>
</dbReference>
<accession>A0AAW0P6J9</accession>
<dbReference type="PANTHER" id="PTHR44360:SF1">
    <property type="entry name" value="DNAJ HOMOLOG SUBFAMILY B MEMBER 9"/>
    <property type="match status" value="1"/>
</dbReference>
<organism evidence="8 9">
    <name type="scientific">Mugilogobius chulae</name>
    <name type="common">yellowstripe goby</name>
    <dbReference type="NCBI Taxonomy" id="88201"/>
    <lineage>
        <taxon>Eukaryota</taxon>
        <taxon>Metazoa</taxon>
        <taxon>Chordata</taxon>
        <taxon>Craniata</taxon>
        <taxon>Vertebrata</taxon>
        <taxon>Euteleostomi</taxon>
        <taxon>Actinopterygii</taxon>
        <taxon>Neopterygii</taxon>
        <taxon>Teleostei</taxon>
        <taxon>Neoteleostei</taxon>
        <taxon>Acanthomorphata</taxon>
        <taxon>Gobiaria</taxon>
        <taxon>Gobiiformes</taxon>
        <taxon>Gobioidei</taxon>
        <taxon>Gobiidae</taxon>
        <taxon>Gobionellinae</taxon>
        <taxon>Mugilogobius</taxon>
    </lineage>
</organism>
<proteinExistence type="predicted"/>
<dbReference type="InterPro" id="IPR051948">
    <property type="entry name" value="Hsp70_co-chaperone_J-domain"/>
</dbReference>
<comment type="function">
    <text evidence="4">Co-chaperone for Hsp70 protein HSPA5/BiP that acts as a key repressor of the ERN1/IRE1-mediated unfolded protein response (UPR). J domain-containing co-chaperones stimulate the ATPase activity of Hsp70 proteins and are required for efficient substrate recognition by Hsp70 proteins. In the unstressed endoplasmic reticulum, interacts with the luminal region of ERN1/IRE1 and selectively recruits HSPA5/BiP: HSPA5/BiP disrupts the dimerization of the active ERN1/IRE1 luminal region, thereby inactivating ERN1/IRE1. Also involved in endoplasmic reticulum-associated degradation (ERAD) of misfolded proteins. Required for survival of B-cell progenitors and normal antibody production.</text>
</comment>
<sequence length="176" mass="20584">MKMKMDVYLVLLLYLSFALASDSSTAQRSYYEALELQPTATQAQIKKAFRTLALKFHPDKNKSAEAEERFREIAEAYRVLSSSEERKRYDLLGHEAFVKNSSGFQQEQPDFHDMFHFFDEDPFEMDSEFMWTSSDSFFTMRPSLMSSSRLCFKILEMSLKKTTTFKLGVEALHNLF</sequence>
<evidence type="ECO:0000259" key="7">
    <source>
        <dbReference type="PROSITE" id="PS50076"/>
    </source>
</evidence>
<dbReference type="CDD" id="cd06257">
    <property type="entry name" value="DnaJ"/>
    <property type="match status" value="1"/>
</dbReference>
<evidence type="ECO:0000256" key="4">
    <source>
        <dbReference type="ARBA" id="ARBA00045428"/>
    </source>
</evidence>
<dbReference type="Pfam" id="PF00226">
    <property type="entry name" value="DnaJ"/>
    <property type="match status" value="1"/>
</dbReference>
<gene>
    <name evidence="8" type="ORF">WMY93_011702</name>
</gene>
<dbReference type="Gene3D" id="1.10.287.110">
    <property type="entry name" value="DnaJ domain"/>
    <property type="match status" value="1"/>
</dbReference>
<keyword evidence="1" id="KW-0143">Chaperone</keyword>
<dbReference type="GO" id="GO:0051087">
    <property type="term" value="F:protein-folding chaperone binding"/>
    <property type="evidence" value="ECO:0007669"/>
    <property type="project" value="TreeGrafter"/>
</dbReference>
<keyword evidence="6" id="KW-0732">Signal</keyword>
<dbReference type="GO" id="GO:0036503">
    <property type="term" value="P:ERAD pathway"/>
    <property type="evidence" value="ECO:0007669"/>
    <property type="project" value="TreeGrafter"/>
</dbReference>
<evidence type="ECO:0000256" key="6">
    <source>
        <dbReference type="SAM" id="SignalP"/>
    </source>
</evidence>
<evidence type="ECO:0000256" key="3">
    <source>
        <dbReference type="ARBA" id="ARBA00041533"/>
    </source>
</evidence>
<dbReference type="Proteomes" id="UP001460270">
    <property type="component" value="Unassembled WGS sequence"/>
</dbReference>
<feature type="signal peptide" evidence="6">
    <location>
        <begin position="1"/>
        <end position="20"/>
    </location>
</feature>
<dbReference type="GO" id="GO:0005783">
    <property type="term" value="C:endoplasmic reticulum"/>
    <property type="evidence" value="ECO:0007669"/>
    <property type="project" value="TreeGrafter"/>
</dbReference>
<evidence type="ECO:0000256" key="5">
    <source>
        <dbReference type="ARBA" id="ARBA00046365"/>
    </source>
</evidence>
<dbReference type="AlphaFoldDB" id="A0AAW0P6J9"/>
<evidence type="ECO:0000256" key="1">
    <source>
        <dbReference type="ARBA" id="ARBA00023186"/>
    </source>
</evidence>
<comment type="subunit">
    <text evidence="5">Interacts with HSPA5/BiP; interaction is direct. Interacts with ERN1/IRE1 (via the luminal region). Interacts with DERL1.</text>
</comment>
<dbReference type="EMBL" id="JBBPFD010000008">
    <property type="protein sequence ID" value="KAK7915941.1"/>
    <property type="molecule type" value="Genomic_DNA"/>
</dbReference>
<feature type="domain" description="J" evidence="7">
    <location>
        <begin position="29"/>
        <end position="93"/>
    </location>
</feature>
<protein>
    <recommendedName>
        <fullName evidence="2">DnaJ homolog subfamily B member 9</fullName>
    </recommendedName>
    <alternativeName>
        <fullName evidence="3">Endoplasmic reticulum DNA J domain-containing protein 4</fullName>
    </alternativeName>
</protein>
<dbReference type="PRINTS" id="PR00625">
    <property type="entry name" value="JDOMAIN"/>
</dbReference>
<keyword evidence="9" id="KW-1185">Reference proteome</keyword>
<dbReference type="SUPFAM" id="SSF46565">
    <property type="entry name" value="Chaperone J-domain"/>
    <property type="match status" value="1"/>
</dbReference>